<gene>
    <name evidence="2" type="ORF">V6256_09450</name>
</gene>
<reference evidence="2 3" key="1">
    <citation type="submission" date="2024-02" db="EMBL/GenBank/DDBJ databases">
        <title>Bacteria isolated from the canopy kelp, Nereocystis luetkeana.</title>
        <authorList>
            <person name="Pfister C.A."/>
            <person name="Younker I.T."/>
            <person name="Light S.H."/>
        </authorList>
    </citation>
    <scope>NUCLEOTIDE SEQUENCE [LARGE SCALE GENOMIC DNA]</scope>
    <source>
        <strain evidence="2 3">TI.1.05</strain>
    </source>
</reference>
<name>A0ABU9GR72_9GAMM</name>
<keyword evidence="3" id="KW-1185">Reference proteome</keyword>
<dbReference type="Proteomes" id="UP001369082">
    <property type="component" value="Unassembled WGS sequence"/>
</dbReference>
<evidence type="ECO:0000259" key="1">
    <source>
        <dbReference type="Pfam" id="PF09084"/>
    </source>
</evidence>
<protein>
    <submittedName>
        <fullName evidence="2">ABC transporter substrate-binding protein</fullName>
    </submittedName>
</protein>
<evidence type="ECO:0000313" key="3">
    <source>
        <dbReference type="Proteomes" id="UP001369082"/>
    </source>
</evidence>
<feature type="domain" description="SsuA/THI5-like" evidence="1">
    <location>
        <begin position="35"/>
        <end position="241"/>
    </location>
</feature>
<dbReference type="SUPFAM" id="SSF53850">
    <property type="entry name" value="Periplasmic binding protein-like II"/>
    <property type="match status" value="1"/>
</dbReference>
<dbReference type="Pfam" id="PF09084">
    <property type="entry name" value="NMT1"/>
    <property type="match status" value="1"/>
</dbReference>
<comment type="caution">
    <text evidence="2">The sequence shown here is derived from an EMBL/GenBank/DDBJ whole genome shotgun (WGS) entry which is preliminary data.</text>
</comment>
<dbReference type="Gene3D" id="3.40.190.10">
    <property type="entry name" value="Periplasmic binding protein-like II"/>
    <property type="match status" value="2"/>
</dbReference>
<dbReference type="PANTHER" id="PTHR30024">
    <property type="entry name" value="ALIPHATIC SULFONATES-BINDING PROTEIN-RELATED"/>
    <property type="match status" value="1"/>
</dbReference>
<accession>A0ABU9GR72</accession>
<dbReference type="PROSITE" id="PS51257">
    <property type="entry name" value="PROKAR_LIPOPROTEIN"/>
    <property type="match status" value="1"/>
</dbReference>
<evidence type="ECO:0000313" key="2">
    <source>
        <dbReference type="EMBL" id="MEL0629833.1"/>
    </source>
</evidence>
<dbReference type="PANTHER" id="PTHR30024:SF42">
    <property type="entry name" value="ALIPHATIC SULFONATES-BINDING PROTEIN-RELATED"/>
    <property type="match status" value="1"/>
</dbReference>
<dbReference type="EMBL" id="JBAKAZ010000032">
    <property type="protein sequence ID" value="MEL0629833.1"/>
    <property type="molecule type" value="Genomic_DNA"/>
</dbReference>
<dbReference type="InterPro" id="IPR015168">
    <property type="entry name" value="SsuA/THI5"/>
</dbReference>
<dbReference type="RefSeq" id="WP_341597966.1">
    <property type="nucleotide sequence ID" value="NZ_JBAKAZ010000032.1"/>
</dbReference>
<organism evidence="2 3">
    <name type="scientific">Psychromonas aquatilis</name>
    <dbReference type="NCBI Taxonomy" id="2005072"/>
    <lineage>
        <taxon>Bacteria</taxon>
        <taxon>Pseudomonadati</taxon>
        <taxon>Pseudomonadota</taxon>
        <taxon>Gammaproteobacteria</taxon>
        <taxon>Alteromonadales</taxon>
        <taxon>Psychromonadaceae</taxon>
        <taxon>Psychromonas</taxon>
    </lineage>
</organism>
<proteinExistence type="predicted"/>
<sequence length="321" mass="36121">MINLIKWLAISCVVASVVSCKPYEKPINIGAAPWPTFEFAFLAKQLGYFDEQQFTLLELTSSTSVIQAFQTGKLDIAFLSLDEVLTLVALGIDLKIVSVIDSSKGGDALLSKQKINHLSELKFKTIGYENKSAGALLLDEAFTLSSLNNQTVELLEVKQNEAKHAYLSGKVDALIVKEPIKQELLALGAHEIINSTILRDPIVNVLIVSGKTFNEREDDVVNFVRQYYRAHLFYQKNKEEARATIAVRLQLYPHLFENALTNTQFITAKNSLMRLSGQPSNLEYLASKLSRFMIEKRMLSQIQTDFDTLISPRILERAIYE</sequence>